<sequence length="1168" mass="131681">MSGDEVKDHTEESLHDVASQAFEGKKNSHSKLRRYDSLDMESGIVSGHQRHGSKVLNWSIILQLAFQSIGVVYGDLGTSPLYVFPGTFQNGVKNADDIMGAVSLIFYTVTLIPLVNYVFIVLRATDRGDGGTFALYSLICRYVKVGLIPNQQTEDSNVSNFNLVLPGNGRRLRRADAFKSKLENSQFAKLSLLLAALLGTSMVIGDGILTPCISVLSAVGGIKQAASSLTDDKIMWISTAILVCLFTFQRLGTAIVGYSFAPIMCVWYVFIGAIGFYNIVKIDPTVIKAVNPWYIIDYFRRNKKEAWISLGGTVLSITGSEALFAAVGHFTVRSVQICTCTIVYPAIVLCYFGQAAVLHHHPEYVKDSFYKSVPGPLYWPMFVVAVLAAIIASQALISGAFSVIQQSLAMGCFPRVKVMHTSAKYEGQVFIPEINYLLMLACVGVTLGFKTTEKMGNAYGIAVVFVMTLTSILLVLVMIIIWKSNLFFIISYVLIIGSIELIYLSSVMYKFDQGGYLPLAFSAILMTVMYVWNNVYRRKYYYELKNKVSPQTLKEIAADTSLCRIPGLAMFHSELVHGVPPIFKQYVANVPALHSVLVFVSLKSLPISKVPSEERFIFRRVEPNGLNIFRCVARYGYTDVQDMDGPLELVLVEKLKEFIRDYSSYQMITNGKEIPEAGTVESLAEHEDIIQEEKIEESMEREVETVEKACRAGVVHLIGESEVVAAEGAGIGTRVMINYAYNFMKRNLRQYNKVYDHISHKSPMYWPMFVVAVLAAIIASQAMISGSFSIIQQSLALGCFPRVKVMYTSAKYEGQVYIPEINYLLMLACVGITLGFRTTEKIGNAYGIAVVFVMTLTSFLLVLVMIIIWKSNIFLIISYVLIIGSVELAYLSSVLYKFDQGGYLPLAFAALLMTVMFVWNNVYRKKYYYELERKISPKRLKEIALDRNMYKIPGLAMFYSELVQGIPPIFQHYAANVHALHSVMVFVSMKSLPISKVSLEERFIFRRVEPKKLNVFRCVARYGYTDVQNKEEEHFESMLIEKLKEFITEDNRFHQMTTEARKYIVEADSEDLAEEEEQQQAEEDVTQEEYGEEAMAREIERVDRAWQDGVVHLLGENEVVAAEGAGILKRLMINYAFNFLKQNLRQYDKVFDHIPHKSMLKVGMTYEL</sequence>
<feature type="transmembrane region" description="Helical" evidence="10">
    <location>
        <begin position="190"/>
        <end position="222"/>
    </location>
</feature>
<feature type="transmembrane region" description="Helical" evidence="10">
    <location>
        <begin position="334"/>
        <end position="357"/>
    </location>
</feature>
<feature type="transmembrane region" description="Helical" evidence="10">
    <location>
        <begin position="489"/>
        <end position="509"/>
    </location>
</feature>
<feature type="transmembrane region" description="Helical" evidence="10">
    <location>
        <begin position="98"/>
        <end position="122"/>
    </location>
</feature>
<evidence type="ECO:0000256" key="10">
    <source>
        <dbReference type="RuleBase" id="RU321113"/>
    </source>
</evidence>
<organism evidence="14 15">
    <name type="scientific">Dipteronia sinensis</name>
    <dbReference type="NCBI Taxonomy" id="43782"/>
    <lineage>
        <taxon>Eukaryota</taxon>
        <taxon>Viridiplantae</taxon>
        <taxon>Streptophyta</taxon>
        <taxon>Embryophyta</taxon>
        <taxon>Tracheophyta</taxon>
        <taxon>Spermatophyta</taxon>
        <taxon>Magnoliopsida</taxon>
        <taxon>eudicotyledons</taxon>
        <taxon>Gunneridae</taxon>
        <taxon>Pentapetalae</taxon>
        <taxon>rosids</taxon>
        <taxon>malvids</taxon>
        <taxon>Sapindales</taxon>
        <taxon>Sapindaceae</taxon>
        <taxon>Hippocastanoideae</taxon>
        <taxon>Acereae</taxon>
        <taxon>Dipteronia</taxon>
    </lineage>
</organism>
<evidence type="ECO:0000256" key="3">
    <source>
        <dbReference type="ARBA" id="ARBA00022448"/>
    </source>
</evidence>
<keyword evidence="15" id="KW-1185">Reference proteome</keyword>
<feature type="transmembrane region" description="Helical" evidence="10">
    <location>
        <begin position="902"/>
        <end position="923"/>
    </location>
</feature>
<feature type="transmembrane region" description="Helical" evidence="10">
    <location>
        <begin position="459"/>
        <end position="482"/>
    </location>
</feature>
<evidence type="ECO:0000256" key="11">
    <source>
        <dbReference type="SAM" id="MobiDB-lite"/>
    </source>
</evidence>
<keyword evidence="5 10" id="KW-0812">Transmembrane</keyword>
<dbReference type="PANTHER" id="PTHR30540:SF87">
    <property type="entry name" value="POTASSIUM TRANSPORTER"/>
    <property type="match status" value="1"/>
</dbReference>
<evidence type="ECO:0000256" key="4">
    <source>
        <dbReference type="ARBA" id="ARBA00022538"/>
    </source>
</evidence>
<comment type="caution">
    <text evidence="10">Lacks conserved residue(s) required for the propagation of feature annotation.</text>
</comment>
<feature type="transmembrane region" description="Helical" evidence="10">
    <location>
        <begin position="258"/>
        <end position="280"/>
    </location>
</feature>
<feature type="region of interest" description="Disordered" evidence="11">
    <location>
        <begin position="1071"/>
        <end position="1090"/>
    </location>
</feature>
<feature type="transmembrane region" description="Helical" evidence="10">
    <location>
        <begin position="425"/>
        <end position="447"/>
    </location>
</feature>
<feature type="domain" description="K+ potassium transporter C-terminal" evidence="13">
    <location>
        <begin position="953"/>
        <end position="1168"/>
    </location>
</feature>
<feature type="transmembrane region" description="Helical" evidence="10">
    <location>
        <begin position="821"/>
        <end position="839"/>
    </location>
</feature>
<keyword evidence="7 10" id="KW-1133">Transmembrane helix</keyword>
<evidence type="ECO:0000256" key="9">
    <source>
        <dbReference type="ARBA" id="ARBA00023136"/>
    </source>
</evidence>
<feature type="transmembrane region" description="Helical" evidence="10">
    <location>
        <begin position="306"/>
        <end position="327"/>
    </location>
</feature>
<keyword evidence="4 10" id="KW-0633">Potassium transport</keyword>
<comment type="subcellular location">
    <subcellularLocation>
        <location evidence="1">Cell membrane</location>
        <topology evidence="1">Multi-pass membrane protein</topology>
    </subcellularLocation>
    <subcellularLocation>
        <location evidence="10">Membrane</location>
        <topology evidence="10">Multi-pass membrane protein</topology>
    </subcellularLocation>
</comment>
<dbReference type="Pfam" id="PF02705">
    <property type="entry name" value="K_trans"/>
    <property type="match status" value="2"/>
</dbReference>
<keyword evidence="8 10" id="KW-0406">Ion transport</keyword>
<dbReference type="NCBIfam" id="TIGR00794">
    <property type="entry name" value="kup"/>
    <property type="match status" value="1"/>
</dbReference>
<dbReference type="Proteomes" id="UP001281410">
    <property type="component" value="Unassembled WGS sequence"/>
</dbReference>
<gene>
    <name evidence="14" type="ORF">Dsin_010896</name>
</gene>
<evidence type="ECO:0000256" key="2">
    <source>
        <dbReference type="ARBA" id="ARBA00008440"/>
    </source>
</evidence>
<keyword evidence="6 10" id="KW-0630">Potassium</keyword>
<evidence type="ECO:0000256" key="7">
    <source>
        <dbReference type="ARBA" id="ARBA00022989"/>
    </source>
</evidence>
<dbReference type="InterPro" id="IPR003855">
    <property type="entry name" value="K+_transporter"/>
</dbReference>
<feature type="compositionally biased region" description="Basic and acidic residues" evidence="11">
    <location>
        <begin position="1"/>
        <end position="15"/>
    </location>
</feature>
<feature type="transmembrane region" description="Helical" evidence="10">
    <location>
        <begin position="515"/>
        <end position="532"/>
    </location>
</feature>
<accession>A0AAE0ATB7</accession>
<comment type="function">
    <text evidence="10">Potassium transporter.</text>
</comment>
<protein>
    <recommendedName>
        <fullName evidence="10">Potassium transporter</fullName>
    </recommendedName>
</protein>
<dbReference type="InterPro" id="IPR053952">
    <property type="entry name" value="K_trans_C"/>
</dbReference>
<evidence type="ECO:0000256" key="6">
    <source>
        <dbReference type="ARBA" id="ARBA00022958"/>
    </source>
</evidence>
<dbReference type="InterPro" id="IPR053951">
    <property type="entry name" value="K_trans_N"/>
</dbReference>
<name>A0AAE0ATB7_9ROSI</name>
<evidence type="ECO:0000313" key="14">
    <source>
        <dbReference type="EMBL" id="KAK3223871.1"/>
    </source>
</evidence>
<keyword evidence="3" id="KW-0813">Transport</keyword>
<dbReference type="PANTHER" id="PTHR30540">
    <property type="entry name" value="OSMOTIC STRESS POTASSIUM TRANSPORTER"/>
    <property type="match status" value="1"/>
</dbReference>
<dbReference type="AlphaFoldDB" id="A0AAE0ATB7"/>
<feature type="transmembrane region" description="Helical" evidence="10">
    <location>
        <begin position="876"/>
        <end position="896"/>
    </location>
</feature>
<evidence type="ECO:0000313" key="15">
    <source>
        <dbReference type="Proteomes" id="UP001281410"/>
    </source>
</evidence>
<dbReference type="EMBL" id="JANJYJ010000003">
    <property type="protein sequence ID" value="KAK3223871.1"/>
    <property type="molecule type" value="Genomic_DNA"/>
</dbReference>
<reference evidence="14" key="1">
    <citation type="journal article" date="2023" name="Plant J.">
        <title>Genome sequences and population genomics provide insights into the demographic history, inbreeding, and mutation load of two 'living fossil' tree species of Dipteronia.</title>
        <authorList>
            <person name="Feng Y."/>
            <person name="Comes H.P."/>
            <person name="Chen J."/>
            <person name="Zhu S."/>
            <person name="Lu R."/>
            <person name="Zhang X."/>
            <person name="Li P."/>
            <person name="Qiu J."/>
            <person name="Olsen K.M."/>
            <person name="Qiu Y."/>
        </authorList>
    </citation>
    <scope>NUCLEOTIDE SEQUENCE</scope>
    <source>
        <strain evidence="14">NBL</strain>
    </source>
</reference>
<evidence type="ECO:0000256" key="5">
    <source>
        <dbReference type="ARBA" id="ARBA00022692"/>
    </source>
</evidence>
<comment type="similarity">
    <text evidence="2 10">Belongs to the HAK/KUP transporter (TC 2.A.72.3) family.</text>
</comment>
<feature type="transmembrane region" description="Helical" evidence="10">
    <location>
        <begin position="234"/>
        <end position="251"/>
    </location>
</feature>
<dbReference type="GO" id="GO:0005886">
    <property type="term" value="C:plasma membrane"/>
    <property type="evidence" value="ECO:0007669"/>
    <property type="project" value="UniProtKB-SubCell"/>
</dbReference>
<feature type="transmembrane region" description="Helical" evidence="10">
    <location>
        <begin position="377"/>
        <end position="404"/>
    </location>
</feature>
<proteinExistence type="inferred from homology"/>
<dbReference type="Pfam" id="PF22776">
    <property type="entry name" value="K_trans_C"/>
    <property type="match status" value="1"/>
</dbReference>
<dbReference type="GO" id="GO:0015079">
    <property type="term" value="F:potassium ion transmembrane transporter activity"/>
    <property type="evidence" value="ECO:0007669"/>
    <property type="project" value="UniProtKB-UniRule"/>
</dbReference>
<evidence type="ECO:0000256" key="1">
    <source>
        <dbReference type="ARBA" id="ARBA00004651"/>
    </source>
</evidence>
<feature type="domain" description="K+ potassium transporter integral membrane" evidence="12">
    <location>
        <begin position="750"/>
        <end position="937"/>
    </location>
</feature>
<evidence type="ECO:0000256" key="8">
    <source>
        <dbReference type="ARBA" id="ARBA00023065"/>
    </source>
</evidence>
<feature type="transmembrane region" description="Helical" evidence="10">
    <location>
        <begin position="55"/>
        <end position="74"/>
    </location>
</feature>
<feature type="transmembrane region" description="Helical" evidence="10">
    <location>
        <begin position="765"/>
        <end position="784"/>
    </location>
</feature>
<feature type="region of interest" description="Disordered" evidence="11">
    <location>
        <begin position="1"/>
        <end position="25"/>
    </location>
</feature>
<feature type="domain" description="K+ potassium transporter integral membrane" evidence="12">
    <location>
        <begin position="64"/>
        <end position="551"/>
    </location>
</feature>
<keyword evidence="9 10" id="KW-0472">Membrane</keyword>
<evidence type="ECO:0000259" key="12">
    <source>
        <dbReference type="Pfam" id="PF02705"/>
    </source>
</evidence>
<evidence type="ECO:0000259" key="13">
    <source>
        <dbReference type="Pfam" id="PF22776"/>
    </source>
</evidence>
<feature type="transmembrane region" description="Helical" evidence="10">
    <location>
        <begin position="845"/>
        <end position="869"/>
    </location>
</feature>
<comment type="caution">
    <text evidence="14">The sequence shown here is derived from an EMBL/GenBank/DDBJ whole genome shotgun (WGS) entry which is preliminary data.</text>
</comment>